<gene>
    <name evidence="1" type="ORF">H0921_01095</name>
</gene>
<reference evidence="1 2" key="1">
    <citation type="submission" date="2020-07" db="EMBL/GenBank/DDBJ databases">
        <title>Thermogemmata thermophila gen. nov., sp. nov., a novel moderate thermophilic planctomycete from a Kamchatka hot spring.</title>
        <authorList>
            <person name="Elcheninov A.G."/>
            <person name="Podosokorskaya O.A."/>
            <person name="Kovaleva O.L."/>
            <person name="Novikov A."/>
            <person name="Bonch-Osmolovskaya E.A."/>
            <person name="Toshchakov S.V."/>
            <person name="Kublanov I.V."/>
        </authorList>
    </citation>
    <scope>NUCLEOTIDE SEQUENCE [LARGE SCALE GENOMIC DNA]</scope>
    <source>
        <strain evidence="1 2">2918</strain>
    </source>
</reference>
<evidence type="ECO:0000313" key="2">
    <source>
        <dbReference type="Proteomes" id="UP000542342"/>
    </source>
</evidence>
<dbReference type="RefSeq" id="WP_194536175.1">
    <property type="nucleotide sequence ID" value="NZ_JACEFB010000001.1"/>
</dbReference>
<dbReference type="EMBL" id="JACEFB010000001">
    <property type="protein sequence ID" value="MBA2224753.1"/>
    <property type="molecule type" value="Genomic_DNA"/>
</dbReference>
<name>A0A7V9AA88_9BACT</name>
<accession>A0A7V9AA88</accession>
<dbReference type="Proteomes" id="UP000542342">
    <property type="component" value="Unassembled WGS sequence"/>
</dbReference>
<sequence length="345" mass="39811">MRQISPLFSLLFLSLWPVVGHGPEPVRGEAYAQEASSNPLGQPTEHYYGAWGAGVRVHWELERDSVKEGEVLLATLVVERVRNPQQVQRPDLRKLEVFARQFEWIEPQPPPEVDLTSGQVRFPYRLRPRHRGVTEVPPLLFHYFNPSAPEGRQYPLTTAPAVTLRVLPAPSSEGPSALPLQAEEFWFQLVDGDRYVPPSVGKKPFAGLWLASLVLGPLAAWSWYRLWRWWFPDAQRLARLQRSRLARNVVRQLERIRKSSQPWQALHTAVVYYIQKRWNLPPGWATPAELMAVLRDQNIPGSLLSRLEHLLQEWERRRFAPQPTPSQIEPEIQAAIELLLRLEEL</sequence>
<evidence type="ECO:0000313" key="1">
    <source>
        <dbReference type="EMBL" id="MBA2224753.1"/>
    </source>
</evidence>
<protein>
    <submittedName>
        <fullName evidence="1">BatD family protein</fullName>
    </submittedName>
</protein>
<proteinExistence type="predicted"/>
<comment type="caution">
    <text evidence="1">The sequence shown here is derived from an EMBL/GenBank/DDBJ whole genome shotgun (WGS) entry which is preliminary data.</text>
</comment>
<keyword evidence="2" id="KW-1185">Reference proteome</keyword>
<organism evidence="1 2">
    <name type="scientific">Thermogemmata fonticola</name>
    <dbReference type="NCBI Taxonomy" id="2755323"/>
    <lineage>
        <taxon>Bacteria</taxon>
        <taxon>Pseudomonadati</taxon>
        <taxon>Planctomycetota</taxon>
        <taxon>Planctomycetia</taxon>
        <taxon>Gemmatales</taxon>
        <taxon>Gemmataceae</taxon>
        <taxon>Thermogemmata</taxon>
    </lineage>
</organism>
<dbReference type="AlphaFoldDB" id="A0A7V9AA88"/>